<protein>
    <recommendedName>
        <fullName evidence="1">Disease resistance protein winged helix domain-containing protein</fullName>
    </recommendedName>
</protein>
<dbReference type="AlphaFoldDB" id="A0A811QM11"/>
<feature type="domain" description="Disease resistance protein winged helix" evidence="1">
    <location>
        <begin position="268"/>
        <end position="312"/>
    </location>
</feature>
<name>A0A811QM11_9POAL</name>
<dbReference type="GO" id="GO:0043531">
    <property type="term" value="F:ADP binding"/>
    <property type="evidence" value="ECO:0007669"/>
    <property type="project" value="InterPro"/>
</dbReference>
<comment type="caution">
    <text evidence="2">The sequence shown here is derived from an EMBL/GenBank/DDBJ whole genome shotgun (WGS) entry which is preliminary data.</text>
</comment>
<keyword evidence="3" id="KW-1185">Reference proteome</keyword>
<dbReference type="GO" id="GO:0098542">
    <property type="term" value="P:defense response to other organism"/>
    <property type="evidence" value="ECO:0007669"/>
    <property type="project" value="TreeGrafter"/>
</dbReference>
<evidence type="ECO:0000313" key="3">
    <source>
        <dbReference type="Proteomes" id="UP000604825"/>
    </source>
</evidence>
<dbReference type="Proteomes" id="UP000604825">
    <property type="component" value="Unassembled WGS sequence"/>
</dbReference>
<accession>A0A811QM11</accession>
<evidence type="ECO:0000313" key="2">
    <source>
        <dbReference type="EMBL" id="CAD6257230.1"/>
    </source>
</evidence>
<dbReference type="PANTHER" id="PTHR23155">
    <property type="entry name" value="DISEASE RESISTANCE PROTEIN RP"/>
    <property type="match status" value="1"/>
</dbReference>
<dbReference type="Pfam" id="PF23559">
    <property type="entry name" value="WHD_DRP"/>
    <property type="match status" value="1"/>
</dbReference>
<reference evidence="2" key="1">
    <citation type="submission" date="2020-10" db="EMBL/GenBank/DDBJ databases">
        <authorList>
            <person name="Han B."/>
            <person name="Lu T."/>
            <person name="Zhao Q."/>
            <person name="Huang X."/>
            <person name="Zhao Y."/>
        </authorList>
    </citation>
    <scope>NUCLEOTIDE SEQUENCE</scope>
</reference>
<dbReference type="OrthoDB" id="1933539at2759"/>
<dbReference type="SUPFAM" id="SSF52540">
    <property type="entry name" value="P-loop containing nucleoside triphosphate hydrolases"/>
    <property type="match status" value="1"/>
</dbReference>
<dbReference type="PANTHER" id="PTHR23155:SF1188">
    <property type="entry name" value="OS11G0492300 PROTEIN"/>
    <property type="match status" value="1"/>
</dbReference>
<dbReference type="InterPro" id="IPR044974">
    <property type="entry name" value="Disease_R_plants"/>
</dbReference>
<proteinExistence type="predicted"/>
<gene>
    <name evidence="2" type="ORF">NCGR_LOCUS40720</name>
</gene>
<organism evidence="2 3">
    <name type="scientific">Miscanthus lutarioriparius</name>
    <dbReference type="NCBI Taxonomy" id="422564"/>
    <lineage>
        <taxon>Eukaryota</taxon>
        <taxon>Viridiplantae</taxon>
        <taxon>Streptophyta</taxon>
        <taxon>Embryophyta</taxon>
        <taxon>Tracheophyta</taxon>
        <taxon>Spermatophyta</taxon>
        <taxon>Magnoliopsida</taxon>
        <taxon>Liliopsida</taxon>
        <taxon>Poales</taxon>
        <taxon>Poaceae</taxon>
        <taxon>PACMAD clade</taxon>
        <taxon>Panicoideae</taxon>
        <taxon>Andropogonodae</taxon>
        <taxon>Andropogoneae</taxon>
        <taxon>Saccharinae</taxon>
        <taxon>Miscanthus</taxon>
    </lineage>
</organism>
<dbReference type="EMBL" id="CAJGYO010000010">
    <property type="protein sequence ID" value="CAD6257230.1"/>
    <property type="molecule type" value="Genomic_DNA"/>
</dbReference>
<evidence type="ECO:0000259" key="1">
    <source>
        <dbReference type="Pfam" id="PF23559"/>
    </source>
</evidence>
<dbReference type="InterPro" id="IPR058922">
    <property type="entry name" value="WHD_DRP"/>
</dbReference>
<sequence>MPPFKKVEIVAAGAIKFIELLKFQCNQAVVHRPIIMYMSMHERVINRIKERKCAIDFLLKPAAYQICSTYLKRFGHRSRAISSIPYGCIDRDISHTVYRKAARLRTERFLLVLDGVSSYPRAMDDIVIILLGGSKAGSKVIITTIYDPLAKRMDGCHILSVEPLPMEDLGYLFMENALGGEHPEEYRKLLVIGKEIAETLRECSPLATKVVSGQLRDNLNEKYWSTVLRHCQQLVAPRSKLKPFILGCKLLPHHLQSCFGIFGTYPRWKFTHEDLISLWVRNGPISDKGRKTSIENVAAECFDDLLRKAFIQPNQV</sequence>
<dbReference type="InterPro" id="IPR027417">
    <property type="entry name" value="P-loop_NTPase"/>
</dbReference>